<sequence length="68" mass="7776">MAVSVFGLVKRNSLQLGMFADTQKKSRLVNSIDTINRRWGAFTVLPARMLKTESYVIDRIGFQNYPQP</sequence>
<evidence type="ECO:0000313" key="2">
    <source>
        <dbReference type="Proteomes" id="UP000231669"/>
    </source>
</evidence>
<comment type="caution">
    <text evidence="1">The sequence shown here is derived from an EMBL/GenBank/DDBJ whole genome shotgun (WGS) entry which is preliminary data.</text>
</comment>
<dbReference type="Proteomes" id="UP000231669">
    <property type="component" value="Unassembled WGS sequence"/>
</dbReference>
<evidence type="ECO:0008006" key="3">
    <source>
        <dbReference type="Google" id="ProtNLM"/>
    </source>
</evidence>
<dbReference type="AlphaFoldDB" id="A0A2M6YE52"/>
<name>A0A2M6YE52_9BACT</name>
<organism evidence="1 2">
    <name type="scientific">Candidatus Woesebacteria bacterium CG07_land_8_20_14_0_80_44_9</name>
    <dbReference type="NCBI Taxonomy" id="1975058"/>
    <lineage>
        <taxon>Bacteria</taxon>
        <taxon>Candidatus Woeseibacteriota</taxon>
    </lineage>
</organism>
<gene>
    <name evidence="1" type="ORF">COT08_01295</name>
</gene>
<protein>
    <recommendedName>
        <fullName evidence="3">DUF4113 domain-containing protein</fullName>
    </recommendedName>
</protein>
<reference evidence="2" key="1">
    <citation type="submission" date="2017-09" db="EMBL/GenBank/DDBJ databases">
        <title>Depth-based differentiation of microbial function through sediment-hosted aquifers and enrichment of novel symbionts in the deep terrestrial subsurface.</title>
        <authorList>
            <person name="Probst A.J."/>
            <person name="Ladd B."/>
            <person name="Jarett J.K."/>
            <person name="Geller-Mcgrath D.E."/>
            <person name="Sieber C.M.K."/>
            <person name="Emerson J.B."/>
            <person name="Anantharaman K."/>
            <person name="Thomas B.C."/>
            <person name="Malmstrom R."/>
            <person name="Stieglmeier M."/>
            <person name="Klingl A."/>
            <person name="Woyke T."/>
            <person name="Ryan C.M."/>
            <person name="Banfield J.F."/>
        </authorList>
    </citation>
    <scope>NUCLEOTIDE SEQUENCE [LARGE SCALE GENOMIC DNA]</scope>
</reference>
<evidence type="ECO:0000313" key="1">
    <source>
        <dbReference type="EMBL" id="PIU28432.1"/>
    </source>
</evidence>
<proteinExistence type="predicted"/>
<accession>A0A2M6YE52</accession>
<dbReference type="EMBL" id="PEXE01000031">
    <property type="protein sequence ID" value="PIU28432.1"/>
    <property type="molecule type" value="Genomic_DNA"/>
</dbReference>